<reference evidence="6 7" key="1">
    <citation type="journal article" date="2014" name="Int. J. Syst. Evol. Microbiol.">
        <title>Carboxylicivirga gen. nov. in the family Marinilabiliaceae with two novel species, Carboxylicivirga mesophila sp. nov. and Carboxylicivirga taeanensis sp. nov., and reclassification of Cytophaga fermentans as Saccharicrinis fermentans gen. nov., comb. nov.</title>
        <authorList>
            <person name="Yang S.H."/>
            <person name="Seo H.S."/>
            <person name="Woo J.H."/>
            <person name="Oh H.M."/>
            <person name="Jang H."/>
            <person name="Lee J.H."/>
            <person name="Kim S.J."/>
            <person name="Kwon K.K."/>
        </authorList>
    </citation>
    <scope>NUCLEOTIDE SEQUENCE [LARGE SCALE GENOMIC DNA]</scope>
    <source>
        <strain evidence="6 7">JCM 18290</strain>
    </source>
</reference>
<evidence type="ECO:0000313" key="6">
    <source>
        <dbReference type="EMBL" id="MBS2211380.1"/>
    </source>
</evidence>
<dbReference type="PROSITE" id="PS00523">
    <property type="entry name" value="SULFATASE_1"/>
    <property type="match status" value="1"/>
</dbReference>
<dbReference type="Gene3D" id="3.40.720.10">
    <property type="entry name" value="Alkaline Phosphatase, subunit A"/>
    <property type="match status" value="1"/>
</dbReference>
<dbReference type="PROSITE" id="PS00149">
    <property type="entry name" value="SULFATASE_2"/>
    <property type="match status" value="1"/>
</dbReference>
<dbReference type="PANTHER" id="PTHR42693:SF53">
    <property type="entry name" value="ENDO-4-O-SULFATASE"/>
    <property type="match status" value="1"/>
</dbReference>
<dbReference type="InterPro" id="IPR000917">
    <property type="entry name" value="Sulfatase_N"/>
</dbReference>
<dbReference type="CDD" id="cd16144">
    <property type="entry name" value="ARS_like"/>
    <property type="match status" value="1"/>
</dbReference>
<dbReference type="Gene3D" id="3.30.1120.10">
    <property type="match status" value="1"/>
</dbReference>
<accession>A0ABS5K8P6</accession>
<keyword evidence="2" id="KW-0479">Metal-binding</keyword>
<dbReference type="EMBL" id="JAGUCN010000007">
    <property type="protein sequence ID" value="MBS2211380.1"/>
    <property type="molecule type" value="Genomic_DNA"/>
</dbReference>
<comment type="caution">
    <text evidence="6">The sequence shown here is derived from an EMBL/GenBank/DDBJ whole genome shotgun (WGS) entry which is preliminary data.</text>
</comment>
<dbReference type="RefSeq" id="WP_212227499.1">
    <property type="nucleotide sequence ID" value="NZ_JAGUCN010000007.1"/>
</dbReference>
<name>A0ABS5K8P6_9BACT</name>
<dbReference type="InterPro" id="IPR024607">
    <property type="entry name" value="Sulfatase_CS"/>
</dbReference>
<keyword evidence="7" id="KW-1185">Reference proteome</keyword>
<dbReference type="InterPro" id="IPR017850">
    <property type="entry name" value="Alkaline_phosphatase_core_sf"/>
</dbReference>
<sequence length="460" mass="52021">MHLYTKQWQGFVGCLMLGLLMNLGMAKAQTPGKRPNIIVILADDLGYNDVGYMGSDANATPNIDAIAANGIRFTDAYTTCPVCGPSRAGLLTGRYQNRFGFEDNPGPFRRTEETIPGIPLRETTMGEYFKELGYNTALIGKWHEENVPLRNPSARGFDKFFGFIDGASGYYINDNSQGKLLNGLRPVESEDEYLTNAFGREACLFIERNADRNKPFLLYVPFNAPHGPFEVPDEYKSKFSDVKDEKRQTFLAMINCMDENVGKIMTTLKNKGIEEETLIFFYSDNGGECERADNTPLRACKGSIYEGGIRVPFCMQWKGVLTANHVVNHPVIALDILPTAIAATGASVSGEWFLDGVNLLPYLKGEKQGEPHQFLYWRFLWHHAVRKGDWKLVKHRDQSDWELYNLASDISEQTNLSQQFPDKVKELLDIYTDMSDQMLPAQWGWQPDYCGTYNINNIKN</sequence>
<evidence type="ECO:0000256" key="3">
    <source>
        <dbReference type="ARBA" id="ARBA00022801"/>
    </source>
</evidence>
<comment type="similarity">
    <text evidence="1">Belongs to the sulfatase family.</text>
</comment>
<dbReference type="Proteomes" id="UP000721861">
    <property type="component" value="Unassembled WGS sequence"/>
</dbReference>
<protein>
    <submittedName>
        <fullName evidence="6">Sulfatase</fullName>
    </submittedName>
</protein>
<keyword evidence="4" id="KW-0106">Calcium</keyword>
<evidence type="ECO:0000256" key="1">
    <source>
        <dbReference type="ARBA" id="ARBA00008779"/>
    </source>
</evidence>
<keyword evidence="3" id="KW-0378">Hydrolase</keyword>
<dbReference type="InterPro" id="IPR050738">
    <property type="entry name" value="Sulfatase"/>
</dbReference>
<dbReference type="SUPFAM" id="SSF53649">
    <property type="entry name" value="Alkaline phosphatase-like"/>
    <property type="match status" value="1"/>
</dbReference>
<evidence type="ECO:0000256" key="2">
    <source>
        <dbReference type="ARBA" id="ARBA00022723"/>
    </source>
</evidence>
<proteinExistence type="inferred from homology"/>
<gene>
    <name evidence="6" type="ORF">KEM09_08210</name>
</gene>
<organism evidence="6 7">
    <name type="scientific">Carboxylicivirga mesophila</name>
    <dbReference type="NCBI Taxonomy" id="1166478"/>
    <lineage>
        <taxon>Bacteria</taxon>
        <taxon>Pseudomonadati</taxon>
        <taxon>Bacteroidota</taxon>
        <taxon>Bacteroidia</taxon>
        <taxon>Marinilabiliales</taxon>
        <taxon>Marinilabiliaceae</taxon>
        <taxon>Carboxylicivirga</taxon>
    </lineage>
</organism>
<dbReference type="Pfam" id="PF00884">
    <property type="entry name" value="Sulfatase"/>
    <property type="match status" value="1"/>
</dbReference>
<feature type="domain" description="Sulfatase N-terminal" evidence="5">
    <location>
        <begin position="35"/>
        <end position="345"/>
    </location>
</feature>
<evidence type="ECO:0000313" key="7">
    <source>
        <dbReference type="Proteomes" id="UP000721861"/>
    </source>
</evidence>
<evidence type="ECO:0000259" key="5">
    <source>
        <dbReference type="Pfam" id="PF00884"/>
    </source>
</evidence>
<dbReference type="PANTHER" id="PTHR42693">
    <property type="entry name" value="ARYLSULFATASE FAMILY MEMBER"/>
    <property type="match status" value="1"/>
</dbReference>
<evidence type="ECO:0000256" key="4">
    <source>
        <dbReference type="ARBA" id="ARBA00022837"/>
    </source>
</evidence>